<reference evidence="3 4" key="1">
    <citation type="submission" date="2017-08" db="EMBL/GenBank/DDBJ databases">
        <title>Acidophilic green algal genome provides insights into adaptation to an acidic environment.</title>
        <authorList>
            <person name="Hirooka S."/>
            <person name="Hirose Y."/>
            <person name="Kanesaki Y."/>
            <person name="Higuchi S."/>
            <person name="Fujiwara T."/>
            <person name="Onuma R."/>
            <person name="Era A."/>
            <person name="Ohbayashi R."/>
            <person name="Uzuka A."/>
            <person name="Nozaki H."/>
            <person name="Yoshikawa H."/>
            <person name="Miyagishima S.Y."/>
        </authorList>
    </citation>
    <scope>NUCLEOTIDE SEQUENCE [LARGE SCALE GENOMIC DNA]</scope>
    <source>
        <strain evidence="3 4">NIES-2499</strain>
    </source>
</reference>
<dbReference type="PROSITE" id="PS51352">
    <property type="entry name" value="THIOREDOXIN_2"/>
    <property type="match status" value="1"/>
</dbReference>
<dbReference type="InterPro" id="IPR036249">
    <property type="entry name" value="Thioredoxin-like_sf"/>
</dbReference>
<evidence type="ECO:0000313" key="4">
    <source>
        <dbReference type="Proteomes" id="UP000232323"/>
    </source>
</evidence>
<dbReference type="PRINTS" id="PR00421">
    <property type="entry name" value="THIOREDOXIN"/>
</dbReference>
<sequence>MDCNAIQDECGDTLDERAFQEQAFMQLCNSPKKHGLKKGSRREHMTEDKWIKEERSYLSAKRLELTTLRNAINTSALKEDLDASEAMEEAQQQVAVLESQVTTDAAARDALVNERYMALSTALSCVNQELSLYLSSTHAYKLYLFFIIDTSSCYMVKVITSMDEWKATTGTDQVCIVDMFAEWCGPCKMIAPKFKAFSEQYTTVTFLKLDVDAVPDVAELVGVSAMPTFQVWKNGVKIDELVGASPDKLEALILRAVSKV</sequence>
<evidence type="ECO:0000313" key="3">
    <source>
        <dbReference type="EMBL" id="GAX80066.1"/>
    </source>
</evidence>
<protein>
    <recommendedName>
        <fullName evidence="2">Thioredoxin domain-containing protein</fullName>
    </recommendedName>
</protein>
<dbReference type="InterPro" id="IPR017937">
    <property type="entry name" value="Thioredoxin_CS"/>
</dbReference>
<dbReference type="Proteomes" id="UP000232323">
    <property type="component" value="Unassembled WGS sequence"/>
</dbReference>
<comment type="caution">
    <text evidence="3">The sequence shown here is derived from an EMBL/GenBank/DDBJ whole genome shotgun (WGS) entry which is preliminary data.</text>
</comment>
<keyword evidence="4" id="KW-1185">Reference proteome</keyword>
<organism evidence="3 4">
    <name type="scientific">Chlamydomonas eustigma</name>
    <dbReference type="NCBI Taxonomy" id="1157962"/>
    <lineage>
        <taxon>Eukaryota</taxon>
        <taxon>Viridiplantae</taxon>
        <taxon>Chlorophyta</taxon>
        <taxon>core chlorophytes</taxon>
        <taxon>Chlorophyceae</taxon>
        <taxon>CS clade</taxon>
        <taxon>Chlamydomonadales</taxon>
        <taxon>Chlamydomonadaceae</taxon>
        <taxon>Chlamydomonas</taxon>
    </lineage>
</organism>
<gene>
    <name evidence="3" type="ORF">CEUSTIGMA_g7504.t1</name>
</gene>
<accession>A0A250XAK0</accession>
<dbReference type="OrthoDB" id="2121326at2759"/>
<dbReference type="EMBL" id="BEGY01000048">
    <property type="protein sequence ID" value="GAX80066.1"/>
    <property type="molecule type" value="Genomic_DNA"/>
</dbReference>
<dbReference type="PANTHER" id="PTHR46115">
    <property type="entry name" value="THIOREDOXIN-LIKE PROTEIN 1"/>
    <property type="match status" value="1"/>
</dbReference>
<dbReference type="STRING" id="1157962.A0A250XAK0"/>
<proteinExistence type="predicted"/>
<dbReference type="FunFam" id="3.40.30.10:FF:000245">
    <property type="entry name" value="Thioredoxin"/>
    <property type="match status" value="1"/>
</dbReference>
<feature type="domain" description="Thioredoxin" evidence="2">
    <location>
        <begin position="133"/>
        <end position="260"/>
    </location>
</feature>
<dbReference type="InterPro" id="IPR013766">
    <property type="entry name" value="Thioredoxin_domain"/>
</dbReference>
<dbReference type="AlphaFoldDB" id="A0A250XAK0"/>
<evidence type="ECO:0000259" key="2">
    <source>
        <dbReference type="PROSITE" id="PS51352"/>
    </source>
</evidence>
<name>A0A250XAK0_9CHLO</name>
<dbReference type="PROSITE" id="PS00194">
    <property type="entry name" value="THIOREDOXIN_1"/>
    <property type="match status" value="1"/>
</dbReference>
<dbReference type="Pfam" id="PF00085">
    <property type="entry name" value="Thioredoxin"/>
    <property type="match status" value="1"/>
</dbReference>
<dbReference type="Gene3D" id="3.40.30.10">
    <property type="entry name" value="Glutaredoxin"/>
    <property type="match status" value="1"/>
</dbReference>
<dbReference type="SUPFAM" id="SSF52833">
    <property type="entry name" value="Thioredoxin-like"/>
    <property type="match status" value="1"/>
</dbReference>
<keyword evidence="1" id="KW-1015">Disulfide bond</keyword>
<dbReference type="CDD" id="cd02947">
    <property type="entry name" value="TRX_family"/>
    <property type="match status" value="1"/>
</dbReference>
<evidence type="ECO:0000256" key="1">
    <source>
        <dbReference type="ARBA" id="ARBA00023157"/>
    </source>
</evidence>